<feature type="region of interest" description="Disordered" evidence="2">
    <location>
        <begin position="1"/>
        <end position="43"/>
    </location>
</feature>
<reference evidence="3" key="1">
    <citation type="journal article" date="2011" name="PLoS Biol.">
        <title>Gene gain and loss during evolution of obligate parasitism in the white rust pathogen of Arabidopsis thaliana.</title>
        <authorList>
            <person name="Kemen E."/>
            <person name="Gardiner A."/>
            <person name="Schultz-Larsen T."/>
            <person name="Kemen A.C."/>
            <person name="Balmuth A.L."/>
            <person name="Robert-Seilaniantz A."/>
            <person name="Bailey K."/>
            <person name="Holub E."/>
            <person name="Studholme D.J."/>
            <person name="Maclean D."/>
            <person name="Jones J.D."/>
        </authorList>
    </citation>
    <scope>NUCLEOTIDE SEQUENCE</scope>
</reference>
<dbReference type="AlphaFoldDB" id="F0W3G3"/>
<proteinExistence type="predicted"/>
<evidence type="ECO:0000256" key="2">
    <source>
        <dbReference type="SAM" id="MobiDB-lite"/>
    </source>
</evidence>
<name>F0W3G3_9STRA</name>
<evidence type="ECO:0000313" key="3">
    <source>
        <dbReference type="EMBL" id="CCA15606.1"/>
    </source>
</evidence>
<protein>
    <submittedName>
        <fullName evidence="3">AlNc14C13G1531 protein</fullName>
    </submittedName>
    <submittedName>
        <fullName evidence="4">AlNc14C20G2108 protein</fullName>
    </submittedName>
</protein>
<evidence type="ECO:0000256" key="1">
    <source>
        <dbReference type="SAM" id="Coils"/>
    </source>
</evidence>
<organism evidence="3">
    <name type="scientific">Albugo laibachii Nc14</name>
    <dbReference type="NCBI Taxonomy" id="890382"/>
    <lineage>
        <taxon>Eukaryota</taxon>
        <taxon>Sar</taxon>
        <taxon>Stramenopiles</taxon>
        <taxon>Oomycota</taxon>
        <taxon>Peronosporomycetes</taxon>
        <taxon>Albuginales</taxon>
        <taxon>Albuginaceae</taxon>
        <taxon>Albugo</taxon>
    </lineage>
</organism>
<feature type="coiled-coil region" evidence="1">
    <location>
        <begin position="1"/>
        <end position="43"/>
    </location>
</feature>
<dbReference type="HOGENOM" id="CLU_2054031_0_0_1"/>
<dbReference type="EMBL" id="FR824065">
    <property type="protein sequence ID" value="CCA16333.1"/>
    <property type="molecule type" value="Genomic_DNA"/>
</dbReference>
<accession>F0W3G3</accession>
<dbReference type="EMBL" id="FR824058">
    <property type="protein sequence ID" value="CCA15606.1"/>
    <property type="molecule type" value="Genomic_DNA"/>
</dbReference>
<gene>
    <name evidence="3" type="primary">AlNc14C13G1531</name>
    <name evidence="4" type="synonym">AlNc14C20G2108</name>
    <name evidence="3" type="ORF">ALNC14_017490</name>
    <name evidence="4" type="ORF">ALNC14_024760</name>
</gene>
<sequence>MLQMERVTRDHKAEMKRATREHKAEMKRATREHKAEMKRKDREQKIAMERMTQEHKADMERKHQRHDTTIRSFLGTLNSSLDQLSNNVIDSNREMASKITDHFNEKFTIAYQNIGSLLLR</sequence>
<evidence type="ECO:0000313" key="4">
    <source>
        <dbReference type="EMBL" id="CCA16333.1"/>
    </source>
</evidence>
<reference evidence="3" key="2">
    <citation type="submission" date="2011-02" db="EMBL/GenBank/DDBJ databases">
        <authorList>
            <person name="MacLean D."/>
        </authorList>
    </citation>
    <scope>NUCLEOTIDE SEQUENCE</scope>
</reference>
<keyword evidence="1" id="KW-0175">Coiled coil</keyword>